<evidence type="ECO:0000313" key="3">
    <source>
        <dbReference type="Proteomes" id="UP001177744"/>
    </source>
</evidence>
<dbReference type="GO" id="GO:0006974">
    <property type="term" value="P:DNA damage response"/>
    <property type="evidence" value="ECO:0007669"/>
    <property type="project" value="TreeGrafter"/>
</dbReference>
<dbReference type="Pfam" id="PF04802">
    <property type="entry name" value="PP4R3"/>
    <property type="match status" value="1"/>
</dbReference>
<dbReference type="GO" id="GO:0005654">
    <property type="term" value="C:nucleoplasm"/>
    <property type="evidence" value="ECO:0007669"/>
    <property type="project" value="TreeGrafter"/>
</dbReference>
<proteinExistence type="predicted"/>
<comment type="caution">
    <text evidence="2">The sequence shown here is derived from an EMBL/GenBank/DDBJ whole genome shotgun (WGS) entry which is preliminary data.</text>
</comment>
<evidence type="ECO:0000259" key="1">
    <source>
        <dbReference type="Pfam" id="PF04802"/>
    </source>
</evidence>
<dbReference type="PANTHER" id="PTHR23318">
    <property type="entry name" value="ATP SYNTHASE GAMMA-RELATED"/>
    <property type="match status" value="1"/>
</dbReference>
<organism evidence="2 3">
    <name type="scientific">Cnephaeus nilssonii</name>
    <name type="common">Northern bat</name>
    <name type="synonym">Eptesicus nilssonii</name>
    <dbReference type="NCBI Taxonomy" id="3371016"/>
    <lineage>
        <taxon>Eukaryota</taxon>
        <taxon>Metazoa</taxon>
        <taxon>Chordata</taxon>
        <taxon>Craniata</taxon>
        <taxon>Vertebrata</taxon>
        <taxon>Euteleostomi</taxon>
        <taxon>Mammalia</taxon>
        <taxon>Eutheria</taxon>
        <taxon>Laurasiatheria</taxon>
        <taxon>Chiroptera</taxon>
        <taxon>Yangochiroptera</taxon>
        <taxon>Vespertilionidae</taxon>
        <taxon>Cnephaeus</taxon>
    </lineage>
</organism>
<keyword evidence="3" id="KW-1185">Reference proteome</keyword>
<dbReference type="GO" id="GO:0072542">
    <property type="term" value="F:protein phosphatase activator activity"/>
    <property type="evidence" value="ECO:0007669"/>
    <property type="project" value="TreeGrafter"/>
</dbReference>
<name>A0AA40LHQ0_CNENI</name>
<dbReference type="EMBL" id="JAULJE010000017">
    <property type="protein sequence ID" value="KAK1333165.1"/>
    <property type="molecule type" value="Genomic_DNA"/>
</dbReference>
<feature type="domain" description="Serine/threonine-protein phosphatase 4 regulatory subunit 3-like central" evidence="1">
    <location>
        <begin position="63"/>
        <end position="138"/>
    </location>
</feature>
<dbReference type="AlphaFoldDB" id="A0AA40LHQ0"/>
<accession>A0AA40LHQ0</accession>
<evidence type="ECO:0000313" key="2">
    <source>
        <dbReference type="EMBL" id="KAK1333165.1"/>
    </source>
</evidence>
<sequence length="140" mass="16342">MGMDDLQVRSTATDKFSYLIEFSPSMAREFVIQKAHREVLFSSWDFFVLELILRTCWLQLIKREKGQFLHFFSNHRMQFLTAPCLTKTSEDKREKDNIVGSNKNSTICPDNYQTAELLALILELLSSCVEHHTCHIKIIL</sequence>
<dbReference type="InterPro" id="IPR006887">
    <property type="entry name" value="P4R3-like_central_dom"/>
</dbReference>
<gene>
    <name evidence="2" type="ORF">QTO34_006702</name>
</gene>
<reference evidence="2" key="1">
    <citation type="submission" date="2023-06" db="EMBL/GenBank/DDBJ databases">
        <title>Reference genome for the Northern bat (Eptesicus nilssonii), a most northern bat species.</title>
        <authorList>
            <person name="Laine V.N."/>
            <person name="Pulliainen A.T."/>
            <person name="Lilley T.M."/>
        </authorList>
    </citation>
    <scope>NUCLEOTIDE SEQUENCE</scope>
    <source>
        <strain evidence="2">BLF_Eptnil</strain>
        <tissue evidence="2">Kidney</tissue>
    </source>
</reference>
<protein>
    <recommendedName>
        <fullName evidence="1">Serine/threonine-protein phosphatase 4 regulatory subunit 3-like central domain-containing protein</fullName>
    </recommendedName>
</protein>
<dbReference type="GO" id="GO:0030289">
    <property type="term" value="C:protein phosphatase 4 complex"/>
    <property type="evidence" value="ECO:0007669"/>
    <property type="project" value="TreeGrafter"/>
</dbReference>
<dbReference type="InterPro" id="IPR051137">
    <property type="entry name" value="PP4R3-like"/>
</dbReference>
<dbReference type="PANTHER" id="PTHR23318:SF18">
    <property type="entry name" value="SERINE_THREONINE-PROTEIN PHOSPHATASE 4 REGULATORY SUBUNIT 3B"/>
    <property type="match status" value="1"/>
</dbReference>
<dbReference type="Proteomes" id="UP001177744">
    <property type="component" value="Unassembled WGS sequence"/>
</dbReference>